<dbReference type="InterPro" id="IPR055123">
    <property type="entry name" value="SpnB-like_Rossmann"/>
</dbReference>
<dbReference type="InterPro" id="IPR049551">
    <property type="entry name" value="PKS_DH_C"/>
</dbReference>
<dbReference type="SMART" id="SM00822">
    <property type="entry name" value="PKS_KR"/>
    <property type="match status" value="1"/>
</dbReference>
<feature type="region of interest" description="Disordered" evidence="5">
    <location>
        <begin position="189"/>
        <end position="237"/>
    </location>
</feature>
<dbReference type="InterPro" id="IPR013968">
    <property type="entry name" value="PKS_KR"/>
</dbReference>
<evidence type="ECO:0000259" key="6">
    <source>
        <dbReference type="PROSITE" id="PS52019"/>
    </source>
</evidence>
<dbReference type="Pfam" id="PF08659">
    <property type="entry name" value="KR"/>
    <property type="match status" value="1"/>
</dbReference>
<dbReference type="Pfam" id="PF21089">
    <property type="entry name" value="PKS_DH_N"/>
    <property type="match status" value="1"/>
</dbReference>
<feature type="region of interest" description="N-terminal hotdog fold" evidence="4">
    <location>
        <begin position="92"/>
        <end position="220"/>
    </location>
</feature>
<organism evidence="7 8">
    <name type="scientific">Streptomyces rugosispiralis</name>
    <dbReference type="NCBI Taxonomy" id="2967341"/>
    <lineage>
        <taxon>Bacteria</taxon>
        <taxon>Bacillati</taxon>
        <taxon>Actinomycetota</taxon>
        <taxon>Actinomycetes</taxon>
        <taxon>Kitasatosporales</taxon>
        <taxon>Streptomycetaceae</taxon>
        <taxon>Streptomyces</taxon>
    </lineage>
</organism>
<comment type="pathway">
    <text evidence="1">Antibiotic biosynthesis.</text>
</comment>
<evidence type="ECO:0000256" key="1">
    <source>
        <dbReference type="ARBA" id="ARBA00004792"/>
    </source>
</evidence>
<dbReference type="Gene3D" id="3.40.50.720">
    <property type="entry name" value="NAD(P)-binding Rossmann-like Domain"/>
    <property type="match status" value="1"/>
</dbReference>
<dbReference type="Gene3D" id="3.30.70.3290">
    <property type="match status" value="1"/>
</dbReference>
<feature type="non-terminal residue" evidence="7">
    <location>
        <position position="900"/>
    </location>
</feature>
<dbReference type="InterPro" id="IPR042104">
    <property type="entry name" value="PKS_dehydratase_sf"/>
</dbReference>
<dbReference type="InterPro" id="IPR049552">
    <property type="entry name" value="PKS_DH_N"/>
</dbReference>
<feature type="region of interest" description="Disordered" evidence="5">
    <location>
        <begin position="513"/>
        <end position="546"/>
    </location>
</feature>
<evidence type="ECO:0000256" key="2">
    <source>
        <dbReference type="ARBA" id="ARBA00022679"/>
    </source>
</evidence>
<keyword evidence="3" id="KW-0511">Multifunctional enzyme</keyword>
<dbReference type="RefSeq" id="WP_256656287.1">
    <property type="nucleotide sequence ID" value="NZ_JANIAA010000135.1"/>
</dbReference>
<dbReference type="PANTHER" id="PTHR43775">
    <property type="entry name" value="FATTY ACID SYNTHASE"/>
    <property type="match status" value="1"/>
</dbReference>
<feature type="compositionally biased region" description="Basic and acidic residues" evidence="5">
    <location>
        <begin position="189"/>
        <end position="198"/>
    </location>
</feature>
<dbReference type="Gene3D" id="3.10.129.110">
    <property type="entry name" value="Polyketide synthase dehydratase"/>
    <property type="match status" value="1"/>
</dbReference>
<feature type="active site" description="Proton acceptor; for dehydratase activity" evidence="4">
    <location>
        <position position="124"/>
    </location>
</feature>
<dbReference type="InterPro" id="IPR036291">
    <property type="entry name" value="NAD(P)-bd_dom_sf"/>
</dbReference>
<feature type="domain" description="PKS/mFAS DH" evidence="6">
    <location>
        <begin position="92"/>
        <end position="379"/>
    </location>
</feature>
<dbReference type="InterPro" id="IPR057326">
    <property type="entry name" value="KR_dom"/>
</dbReference>
<dbReference type="InterPro" id="IPR001227">
    <property type="entry name" value="Ac_transferase_dom_sf"/>
</dbReference>
<dbReference type="InterPro" id="IPR020807">
    <property type="entry name" value="PKS_DH"/>
</dbReference>
<dbReference type="PROSITE" id="PS52019">
    <property type="entry name" value="PKS_MFAS_DH"/>
    <property type="match status" value="1"/>
</dbReference>
<keyword evidence="8" id="KW-1185">Reference proteome</keyword>
<evidence type="ECO:0000256" key="4">
    <source>
        <dbReference type="PROSITE-ProRule" id="PRU01363"/>
    </source>
</evidence>
<feature type="non-terminal residue" evidence="7">
    <location>
        <position position="1"/>
    </location>
</feature>
<dbReference type="InterPro" id="IPR049900">
    <property type="entry name" value="PKS_mFAS_DH"/>
</dbReference>
<dbReference type="Pfam" id="PF14765">
    <property type="entry name" value="PS-DH"/>
    <property type="match status" value="1"/>
</dbReference>
<dbReference type="Gene3D" id="3.40.366.10">
    <property type="entry name" value="Malonyl-Coenzyme A Acyl Carrier Protein, domain 2"/>
    <property type="match status" value="1"/>
</dbReference>
<dbReference type="Proteomes" id="UP001204746">
    <property type="component" value="Unassembled WGS sequence"/>
</dbReference>
<proteinExistence type="predicted"/>
<name>A0ABT1VDT5_9ACTN</name>
<dbReference type="Pfam" id="PF22953">
    <property type="entry name" value="SpnB_Rossmann"/>
    <property type="match status" value="1"/>
</dbReference>
<sequence length="900" mass="92374">LGLQETFEEAGIPAVTVPTLRRDHGGRAQLLHSLAQAFTAGIDVDWRAAFPADPAPRTVELPTYAFQRRRYWATATGGVGDVGAAGLQRVEHPLLRAAVGLADGGLVLTGRVSATAGDGWLADHVVAGASLVPGAALVEWVLRAADEAGCGRIEELALQVPLVLPDSGGLRVQIVVGEAAEDGRREVRVYSRPDRDAEPGADPDWVSHAQGVLSPPTAPSAAEELAGPWPPEGAKPMDVEDFYEHATASGYAYGPSFQGVRAVWRDGADLLAEVALPEAAGDADGFGIHPALLDAALHPMLLAADIEATDDGGMRLPFAWNGVSLWATEATTVRVRLSPHQDGVAGERGVRVVVADGMGAPVLTVGSLTMRPADPRQLRSVGGRGVDGLFTLDWIPVPDVPDADASDTTRWVVLGEDALHLAEEPGLGGGGVVAHPGLEALVAALDDGAPPPAFAVTYLPAVGGPAVAGAAGRAADGLVAVGHALQLVRGWLAEPRLADARLVVVTRGAVSIGAPEDGAPEDGAPEDGAPEGGALEGGDLERGDSGGGELNLAAAGLWGLLRSAQAEHPDRFVLLDLHQATDPAVGEVADAVVRAVRADEPQVALRTGRLVAPRLMRARATDGADETESGGLTPAGLDPDGTVLITGGTGLLGGLVAEHLVRTWQVEHLVLVSRRGSDAPGAPELAERLNDLGARVRIAAVDVTDADAVADAVAGIDPAHPLTGVIHAAGLLDDAVVTSQTREQVARVWAAKATAAAHLHTATADLPLRMFVMFSSAAGVVGNAGQAGYAAANAFVDALVAQRRALGLPGLSLAWGLWARASEMTGHMGRADLTRLRGMRPLSSERGLALLDAACRCANPLMVAVDFDPAGVAGEELPAVLRGLVSGRIRRRAAEGGPSA</sequence>
<evidence type="ECO:0000256" key="3">
    <source>
        <dbReference type="ARBA" id="ARBA00023268"/>
    </source>
</evidence>
<gene>
    <name evidence="7" type="ORF">NP777_46670</name>
</gene>
<feature type="region of interest" description="C-terminal hotdog fold" evidence="4">
    <location>
        <begin position="234"/>
        <end position="379"/>
    </location>
</feature>
<accession>A0ABT1VDT5</accession>
<feature type="compositionally biased region" description="Acidic residues" evidence="5">
    <location>
        <begin position="518"/>
        <end position="529"/>
    </location>
</feature>
<dbReference type="CDD" id="cd08956">
    <property type="entry name" value="KR_3_FAS_SDR_x"/>
    <property type="match status" value="1"/>
</dbReference>
<dbReference type="SUPFAM" id="SSF51735">
    <property type="entry name" value="NAD(P)-binding Rossmann-fold domains"/>
    <property type="match status" value="3"/>
</dbReference>
<evidence type="ECO:0000313" key="8">
    <source>
        <dbReference type="Proteomes" id="UP001204746"/>
    </source>
</evidence>
<reference evidence="7 8" key="1">
    <citation type="submission" date="2022-07" db="EMBL/GenBank/DDBJ databases">
        <authorList>
            <person name="Phongsopitanun W."/>
            <person name="Tanasupawat S."/>
        </authorList>
    </citation>
    <scope>NUCLEOTIDE SEQUENCE [LARGE SCALE GENOMIC DNA]</scope>
    <source>
        <strain evidence="7 8">RCU-064</strain>
    </source>
</reference>
<dbReference type="EMBL" id="JANIAA010000135">
    <property type="protein sequence ID" value="MCQ8195567.1"/>
    <property type="molecule type" value="Genomic_DNA"/>
</dbReference>
<evidence type="ECO:0000256" key="5">
    <source>
        <dbReference type="SAM" id="MobiDB-lite"/>
    </source>
</evidence>
<keyword evidence="2" id="KW-0808">Transferase</keyword>
<dbReference type="SMART" id="SM00826">
    <property type="entry name" value="PKS_DH"/>
    <property type="match status" value="1"/>
</dbReference>
<protein>
    <submittedName>
        <fullName evidence="7">Type I polyketide synthase</fullName>
    </submittedName>
</protein>
<comment type="caution">
    <text evidence="7">The sequence shown here is derived from an EMBL/GenBank/DDBJ whole genome shotgun (WGS) entry which is preliminary data.</text>
</comment>
<evidence type="ECO:0000313" key="7">
    <source>
        <dbReference type="EMBL" id="MCQ8195567.1"/>
    </source>
</evidence>
<feature type="active site" description="Proton donor; for dehydratase activity" evidence="4">
    <location>
        <position position="294"/>
    </location>
</feature>
<dbReference type="PANTHER" id="PTHR43775:SF51">
    <property type="entry name" value="INACTIVE PHENOLPHTHIOCEROL SYNTHESIS POLYKETIDE SYNTHASE TYPE I PKS1-RELATED"/>
    <property type="match status" value="1"/>
</dbReference>
<dbReference type="InterPro" id="IPR050091">
    <property type="entry name" value="PKS_NRPS_Biosynth_Enz"/>
</dbReference>